<feature type="transmembrane region" description="Helical" evidence="7">
    <location>
        <begin position="267"/>
        <end position="288"/>
    </location>
</feature>
<protein>
    <submittedName>
        <fullName evidence="10">ABC transporter permease</fullName>
    </submittedName>
</protein>
<evidence type="ECO:0000256" key="1">
    <source>
        <dbReference type="ARBA" id="ARBA00004651"/>
    </source>
</evidence>
<dbReference type="InterPro" id="IPR003838">
    <property type="entry name" value="ABC3_permease_C"/>
</dbReference>
<dbReference type="Pfam" id="PF12704">
    <property type="entry name" value="MacB_PCD"/>
    <property type="match status" value="1"/>
</dbReference>
<comment type="similarity">
    <text evidence="6">Belongs to the ABC-4 integral membrane protein family.</text>
</comment>
<feature type="transmembrane region" description="Helical" evidence="7">
    <location>
        <begin position="320"/>
        <end position="341"/>
    </location>
</feature>
<feature type="domain" description="MacB-like periplasmic core" evidence="9">
    <location>
        <begin position="21"/>
        <end position="239"/>
    </location>
</feature>
<name>A0ABR7KZU6_9PSEU</name>
<evidence type="ECO:0000313" key="11">
    <source>
        <dbReference type="Proteomes" id="UP000734823"/>
    </source>
</evidence>
<dbReference type="PANTHER" id="PTHR30572">
    <property type="entry name" value="MEMBRANE COMPONENT OF TRANSPORTER-RELATED"/>
    <property type="match status" value="1"/>
</dbReference>
<evidence type="ECO:0000259" key="8">
    <source>
        <dbReference type="Pfam" id="PF02687"/>
    </source>
</evidence>
<evidence type="ECO:0000256" key="5">
    <source>
        <dbReference type="ARBA" id="ARBA00023136"/>
    </source>
</evidence>
<evidence type="ECO:0000256" key="2">
    <source>
        <dbReference type="ARBA" id="ARBA00022475"/>
    </source>
</evidence>
<feature type="domain" description="ABC3 transporter permease C-terminal" evidence="8">
    <location>
        <begin position="270"/>
        <end position="410"/>
    </location>
</feature>
<evidence type="ECO:0000256" key="4">
    <source>
        <dbReference type="ARBA" id="ARBA00022989"/>
    </source>
</evidence>
<dbReference type="EMBL" id="JABVED010000001">
    <property type="protein sequence ID" value="MBC6445952.1"/>
    <property type="molecule type" value="Genomic_DNA"/>
</dbReference>
<gene>
    <name evidence="10" type="ORF">GPZ80_02045</name>
</gene>
<evidence type="ECO:0000256" key="6">
    <source>
        <dbReference type="ARBA" id="ARBA00038076"/>
    </source>
</evidence>
<keyword evidence="11" id="KW-1185">Reference proteome</keyword>
<evidence type="ECO:0000256" key="3">
    <source>
        <dbReference type="ARBA" id="ARBA00022692"/>
    </source>
</evidence>
<sequence length="417" mass="44334">MKLWLIATELARRPRRTLTGVISVALGVAIFLGLQAYGAGYRAAAREPLSLIGSDVVAQRQGDRPASFENVVFPHSTSPVHVEEVERVRAVPGVEAVAAAMFFWSFQDEELLVGLGIDTTTDVGPNKLAAGVTQGRFLTPGDHDVAVLDNSYAEQHKITLGDRISVAGSPFEVIGTVDTSRAGQVANANVYLPLADSQRLVEASPGVRSVHDIRPGDVNVLFVRANPARGPAVADDIKALLGSEAIVTTPQSFDQVLGPSFVIIDRFGLIIGFVALLLAAASLLRVVLSTLRQRRRDIAVLRAVGWTRSSLRAQLVGESVALTFVGLASGLLLSLITVWLLSQTSVSIPIPWELSPTPHFVANGAKQLAIDVPLRSTLELLSIGLVLAIGLLAAVTAGLAASRRAARIKPSEVWRVD</sequence>
<organism evidence="10 11">
    <name type="scientific">Actinokineospora xionganensis</name>
    <dbReference type="NCBI Taxonomy" id="2684470"/>
    <lineage>
        <taxon>Bacteria</taxon>
        <taxon>Bacillati</taxon>
        <taxon>Actinomycetota</taxon>
        <taxon>Actinomycetes</taxon>
        <taxon>Pseudonocardiales</taxon>
        <taxon>Pseudonocardiaceae</taxon>
        <taxon>Actinokineospora</taxon>
    </lineage>
</organism>
<keyword evidence="2" id="KW-1003">Cell membrane</keyword>
<keyword evidence="5 7" id="KW-0472">Membrane</keyword>
<dbReference type="InterPro" id="IPR050250">
    <property type="entry name" value="Macrolide_Exporter_MacB"/>
</dbReference>
<evidence type="ECO:0000313" key="10">
    <source>
        <dbReference type="EMBL" id="MBC6445952.1"/>
    </source>
</evidence>
<comment type="caution">
    <text evidence="10">The sequence shown here is derived from an EMBL/GenBank/DDBJ whole genome shotgun (WGS) entry which is preliminary data.</text>
</comment>
<dbReference type="Proteomes" id="UP000734823">
    <property type="component" value="Unassembled WGS sequence"/>
</dbReference>
<comment type="subcellular location">
    <subcellularLocation>
        <location evidence="1">Cell membrane</location>
        <topology evidence="1">Multi-pass membrane protein</topology>
    </subcellularLocation>
</comment>
<evidence type="ECO:0000256" key="7">
    <source>
        <dbReference type="SAM" id="Phobius"/>
    </source>
</evidence>
<reference evidence="10 11" key="1">
    <citation type="submission" date="2020-06" db="EMBL/GenBank/DDBJ databases">
        <title>Actinokineospora xiongansis sp. nov., isolated from soil of Baiyangdian.</title>
        <authorList>
            <person name="Zhang X."/>
        </authorList>
    </citation>
    <scope>NUCLEOTIDE SEQUENCE [LARGE SCALE GENOMIC DNA]</scope>
    <source>
        <strain evidence="10 11">HBU206404</strain>
    </source>
</reference>
<keyword evidence="3 7" id="KW-0812">Transmembrane</keyword>
<feature type="transmembrane region" description="Helical" evidence="7">
    <location>
        <begin position="21"/>
        <end position="40"/>
    </location>
</feature>
<dbReference type="InterPro" id="IPR025857">
    <property type="entry name" value="MacB_PCD"/>
</dbReference>
<proteinExistence type="inferred from homology"/>
<feature type="transmembrane region" description="Helical" evidence="7">
    <location>
        <begin position="380"/>
        <end position="401"/>
    </location>
</feature>
<dbReference type="Pfam" id="PF02687">
    <property type="entry name" value="FtsX"/>
    <property type="match status" value="1"/>
</dbReference>
<dbReference type="PANTHER" id="PTHR30572:SF4">
    <property type="entry name" value="ABC TRANSPORTER PERMEASE YTRF"/>
    <property type="match status" value="1"/>
</dbReference>
<keyword evidence="4 7" id="KW-1133">Transmembrane helix</keyword>
<evidence type="ECO:0000259" key="9">
    <source>
        <dbReference type="Pfam" id="PF12704"/>
    </source>
</evidence>
<dbReference type="RefSeq" id="WP_187218006.1">
    <property type="nucleotide sequence ID" value="NZ_JABVED010000001.1"/>
</dbReference>
<accession>A0ABR7KZU6</accession>